<dbReference type="EMBL" id="JARKNE010000008">
    <property type="protein sequence ID" value="KAK5812569.1"/>
    <property type="molecule type" value="Genomic_DNA"/>
</dbReference>
<reference evidence="2 3" key="1">
    <citation type="submission" date="2023-03" db="EMBL/GenBank/DDBJ databases">
        <title>WGS of Gossypium arboreum.</title>
        <authorList>
            <person name="Yu D."/>
        </authorList>
    </citation>
    <scope>NUCLEOTIDE SEQUENCE [LARGE SCALE GENOMIC DNA]</scope>
    <source>
        <tissue evidence="2">Leaf</tissue>
    </source>
</reference>
<dbReference type="Pfam" id="PF13966">
    <property type="entry name" value="zf-RVT"/>
    <property type="match status" value="1"/>
</dbReference>
<protein>
    <recommendedName>
        <fullName evidence="1">Reverse transcriptase zinc-binding domain-containing protein</fullName>
    </recommendedName>
</protein>
<evidence type="ECO:0000313" key="3">
    <source>
        <dbReference type="Proteomes" id="UP001358586"/>
    </source>
</evidence>
<name>A0ABR0P1R3_GOSAR</name>
<feature type="domain" description="Reverse transcriptase zinc-binding" evidence="1">
    <location>
        <begin position="15"/>
        <end position="85"/>
    </location>
</feature>
<comment type="caution">
    <text evidence="2">The sequence shown here is derived from an EMBL/GenBank/DDBJ whole genome shotgun (WGS) entry which is preliminary data.</text>
</comment>
<dbReference type="Proteomes" id="UP001358586">
    <property type="component" value="Chromosome 8"/>
</dbReference>
<proteinExistence type="predicted"/>
<gene>
    <name evidence="2" type="ORF">PVK06_028004</name>
</gene>
<accession>A0ABR0P1R3</accession>
<sequence>MKSACRSLHESFWYSKDKWWKVTWKFLGPQQVQLFLWLVFKQRLLTNMEWIKRDIGQNGLCSLCGHGEEDLIHVLKNYSAAREVWFRVILLELQSSFFSGDLLEWIGINLCSSI</sequence>
<dbReference type="InterPro" id="IPR026960">
    <property type="entry name" value="RVT-Znf"/>
</dbReference>
<evidence type="ECO:0000259" key="1">
    <source>
        <dbReference type="Pfam" id="PF13966"/>
    </source>
</evidence>
<evidence type="ECO:0000313" key="2">
    <source>
        <dbReference type="EMBL" id="KAK5812569.1"/>
    </source>
</evidence>
<keyword evidence="3" id="KW-1185">Reference proteome</keyword>
<organism evidence="2 3">
    <name type="scientific">Gossypium arboreum</name>
    <name type="common">Tree cotton</name>
    <name type="synonym">Gossypium nanking</name>
    <dbReference type="NCBI Taxonomy" id="29729"/>
    <lineage>
        <taxon>Eukaryota</taxon>
        <taxon>Viridiplantae</taxon>
        <taxon>Streptophyta</taxon>
        <taxon>Embryophyta</taxon>
        <taxon>Tracheophyta</taxon>
        <taxon>Spermatophyta</taxon>
        <taxon>Magnoliopsida</taxon>
        <taxon>eudicotyledons</taxon>
        <taxon>Gunneridae</taxon>
        <taxon>Pentapetalae</taxon>
        <taxon>rosids</taxon>
        <taxon>malvids</taxon>
        <taxon>Malvales</taxon>
        <taxon>Malvaceae</taxon>
        <taxon>Malvoideae</taxon>
        <taxon>Gossypium</taxon>
    </lineage>
</organism>